<comment type="caution">
    <text evidence="2">The sequence shown here is derived from an EMBL/GenBank/DDBJ whole genome shotgun (WGS) entry which is preliminary data.</text>
</comment>
<keyword evidence="3" id="KW-1185">Reference proteome</keyword>
<protein>
    <submittedName>
        <fullName evidence="2">Uncharacterized protein</fullName>
    </submittedName>
</protein>
<evidence type="ECO:0000313" key="3">
    <source>
        <dbReference type="Proteomes" id="UP000594342"/>
    </source>
</evidence>
<dbReference type="EMBL" id="UPSH01000001">
    <property type="protein sequence ID" value="VBB18195.1"/>
    <property type="molecule type" value="Genomic_DNA"/>
</dbReference>
<sequence length="113" mass="12686">MYRKSSSSSTEIQYDDQTREAILDPIAPSGNVEQCNMCSRCMGVVVGARENDWIHVGYSLCDGTPPKCVNNLPNFNDLVSAVSSAETQKQRDEAVRNLKQQLISLNCDHFRCW</sequence>
<gene>
    <name evidence="2" type="ORF">YASMINEVIRUS_658</name>
</gene>
<reference evidence="2 3" key="1">
    <citation type="submission" date="2018-10" db="EMBL/GenBank/DDBJ databases">
        <authorList>
            <consortium name="IHU Genomes"/>
        </authorList>
    </citation>
    <scope>NUCLEOTIDE SEQUENCE [LARGE SCALE GENOMIC DNA]</scope>
    <source>
        <strain evidence="2 3">A1</strain>
    </source>
</reference>
<feature type="compositionally biased region" description="Polar residues" evidence="1">
    <location>
        <begin position="1"/>
        <end position="12"/>
    </location>
</feature>
<proteinExistence type="predicted"/>
<accession>A0A5K0U8S7</accession>
<evidence type="ECO:0000313" key="2">
    <source>
        <dbReference type="EMBL" id="VBB18195.1"/>
    </source>
</evidence>
<feature type="region of interest" description="Disordered" evidence="1">
    <location>
        <begin position="1"/>
        <end position="20"/>
    </location>
</feature>
<organism evidence="2 3">
    <name type="scientific">Yasminevirus sp. GU-2018</name>
    <dbReference type="NCBI Taxonomy" id="2420051"/>
    <lineage>
        <taxon>Viruses</taxon>
        <taxon>Varidnaviria</taxon>
        <taxon>Bamfordvirae</taxon>
        <taxon>Nucleocytoviricota</taxon>
        <taxon>Megaviricetes</taxon>
        <taxon>Imitervirales</taxon>
        <taxon>Mimiviridae</taxon>
        <taxon>Klosneuvirinae</taxon>
        <taxon>Yasminevirus</taxon>
        <taxon>Yasminevirus saudimassiliense</taxon>
    </lineage>
</organism>
<dbReference type="Proteomes" id="UP000594342">
    <property type="component" value="Unassembled WGS sequence"/>
</dbReference>
<evidence type="ECO:0000256" key="1">
    <source>
        <dbReference type="SAM" id="MobiDB-lite"/>
    </source>
</evidence>
<name>A0A5K0U8S7_9VIRU</name>